<accession>A0A2U1NII2</accession>
<keyword evidence="3" id="KW-1185">Reference proteome</keyword>
<evidence type="ECO:0000256" key="1">
    <source>
        <dbReference type="SAM" id="MobiDB-lite"/>
    </source>
</evidence>
<dbReference type="OrthoDB" id="1926238at2759"/>
<dbReference type="AlphaFoldDB" id="A0A2U1NII2"/>
<gene>
    <name evidence="2" type="ORF">CTI12_AA262000</name>
</gene>
<dbReference type="PANTHER" id="PTHR31267">
    <property type="entry name" value="DENTIN SIALOPHOSPHOPROTEIN-LIKE PROTEIN"/>
    <property type="match status" value="1"/>
</dbReference>
<proteinExistence type="predicted"/>
<name>A0A2U1NII2_ARTAN</name>
<protein>
    <submittedName>
        <fullName evidence="2">Uncharacterized protein</fullName>
    </submittedName>
</protein>
<evidence type="ECO:0000313" key="3">
    <source>
        <dbReference type="Proteomes" id="UP000245207"/>
    </source>
</evidence>
<dbReference type="EMBL" id="PKPP01002753">
    <property type="protein sequence ID" value="PWA73324.1"/>
    <property type="molecule type" value="Genomic_DNA"/>
</dbReference>
<feature type="region of interest" description="Disordered" evidence="1">
    <location>
        <begin position="303"/>
        <end position="329"/>
    </location>
</feature>
<dbReference type="STRING" id="35608.A0A2U1NII2"/>
<dbReference type="PANTHER" id="PTHR31267:SF5">
    <property type="match status" value="1"/>
</dbReference>
<reference evidence="2 3" key="1">
    <citation type="journal article" date="2018" name="Mol. Plant">
        <title>The genome of Artemisia annua provides insight into the evolution of Asteraceae family and artemisinin biosynthesis.</title>
        <authorList>
            <person name="Shen Q."/>
            <person name="Zhang L."/>
            <person name="Liao Z."/>
            <person name="Wang S."/>
            <person name="Yan T."/>
            <person name="Shi P."/>
            <person name="Liu M."/>
            <person name="Fu X."/>
            <person name="Pan Q."/>
            <person name="Wang Y."/>
            <person name="Lv Z."/>
            <person name="Lu X."/>
            <person name="Zhang F."/>
            <person name="Jiang W."/>
            <person name="Ma Y."/>
            <person name="Chen M."/>
            <person name="Hao X."/>
            <person name="Li L."/>
            <person name="Tang Y."/>
            <person name="Lv G."/>
            <person name="Zhou Y."/>
            <person name="Sun X."/>
            <person name="Brodelius P.E."/>
            <person name="Rose J.K.C."/>
            <person name="Tang K."/>
        </authorList>
    </citation>
    <scope>NUCLEOTIDE SEQUENCE [LARGE SCALE GENOMIC DNA]</scope>
    <source>
        <strain evidence="3">cv. Huhao1</strain>
        <tissue evidence="2">Leaf</tissue>
    </source>
</reference>
<sequence length="585" mass="64259">MLERQIMFKQLQELQRKKRLQELNDGKQKIIDQISLTRNKSSSGAQPGLLNNGITVRDPSQMFKFGDTNLVQGQNQVLQSVGLASASLLTKDESQQAGTFSKSFNDGQFKASSSRDAVNLDPLKHKKLFSAEGNSWGTINFEKTDKSSELASVQSGSLSALMHSAAAEASSSDSRLPYYGLRFSPSSERPHVNNFDSASSPYFGSQSPIVSVEKVVGQQFSTFEAKPHFMTSGVTQGAASSTHLPNTWVDVPEQLNFSGMGSCEPSIRASIKNGSVNYDNKISQGTSLSHLKPAHGSYINFSISSQPRQDKAPSSLKNQKASKTEYDATDGNSSLVQVASTGQSGSVGPITKTDKAAVLKSKKRKFGIFECLPWHREVTKGYSRLHNIISCTEWEWARSVGRLSEMLKEEAEEVAGSLWTVSQKRRLSLTTQLMQLLFRPAPAVVLSEDATAHCVTVIFYAAKLPLGDACSLCSASGKNMTSKSSHDQDLSKTVQQFIDRRKRLEDKLSRLEKGELSILELSMDFQDLEKFSMVNRFAKRHIRGPMITDTSSGVATALPKLRPQKYVKTSKMPKTIPDGQNCLSL</sequence>
<comment type="caution">
    <text evidence="2">The sequence shown here is derived from an EMBL/GenBank/DDBJ whole genome shotgun (WGS) entry which is preliminary data.</text>
</comment>
<dbReference type="Proteomes" id="UP000245207">
    <property type="component" value="Unassembled WGS sequence"/>
</dbReference>
<organism evidence="2 3">
    <name type="scientific">Artemisia annua</name>
    <name type="common">Sweet wormwood</name>
    <dbReference type="NCBI Taxonomy" id="35608"/>
    <lineage>
        <taxon>Eukaryota</taxon>
        <taxon>Viridiplantae</taxon>
        <taxon>Streptophyta</taxon>
        <taxon>Embryophyta</taxon>
        <taxon>Tracheophyta</taxon>
        <taxon>Spermatophyta</taxon>
        <taxon>Magnoliopsida</taxon>
        <taxon>eudicotyledons</taxon>
        <taxon>Gunneridae</taxon>
        <taxon>Pentapetalae</taxon>
        <taxon>asterids</taxon>
        <taxon>campanulids</taxon>
        <taxon>Asterales</taxon>
        <taxon>Asteraceae</taxon>
        <taxon>Asteroideae</taxon>
        <taxon>Anthemideae</taxon>
        <taxon>Artemisiinae</taxon>
        <taxon>Artemisia</taxon>
    </lineage>
</organism>
<evidence type="ECO:0000313" key="2">
    <source>
        <dbReference type="EMBL" id="PWA73324.1"/>
    </source>
</evidence>